<dbReference type="PANTHER" id="PTHR30294:SF47">
    <property type="entry name" value="INNER MEMBRANE TRANSPORT PERMEASE YHHJ"/>
    <property type="match status" value="1"/>
</dbReference>
<protein>
    <submittedName>
        <fullName evidence="8">ABC-2 type transport system permease protein</fullName>
    </submittedName>
</protein>
<accession>A0A370FNZ7</accession>
<dbReference type="GO" id="GO:0140359">
    <property type="term" value="F:ABC-type transporter activity"/>
    <property type="evidence" value="ECO:0007669"/>
    <property type="project" value="InterPro"/>
</dbReference>
<dbReference type="AlphaFoldDB" id="A0A370FNZ7"/>
<dbReference type="EMBL" id="QQAV01000001">
    <property type="protein sequence ID" value="RDI29456.1"/>
    <property type="molecule type" value="Genomic_DNA"/>
</dbReference>
<dbReference type="Gene3D" id="3.40.1710.10">
    <property type="entry name" value="abc type-2 transporter like domain"/>
    <property type="match status" value="1"/>
</dbReference>
<gene>
    <name evidence="8" type="ORF">DFR41_1011212</name>
</gene>
<evidence type="ECO:0000256" key="6">
    <source>
        <dbReference type="SAM" id="Phobius"/>
    </source>
</evidence>
<dbReference type="Pfam" id="PF12698">
    <property type="entry name" value="ABC2_membrane_3"/>
    <property type="match status" value="1"/>
</dbReference>
<reference evidence="8 9" key="1">
    <citation type="submission" date="2018-07" db="EMBL/GenBank/DDBJ databases">
        <title>Genomic Encyclopedia of Type Strains, Phase IV (KMG-IV): sequencing the most valuable type-strain genomes for metagenomic binning, comparative biology and taxonomic classification.</title>
        <authorList>
            <person name="Goeker M."/>
        </authorList>
    </citation>
    <scope>NUCLEOTIDE SEQUENCE [LARGE SCALE GENOMIC DNA]</scope>
    <source>
        <strain evidence="8 9">DSM 21352</strain>
    </source>
</reference>
<evidence type="ECO:0000313" key="9">
    <source>
        <dbReference type="Proteomes" id="UP000255265"/>
    </source>
</evidence>
<keyword evidence="4 6" id="KW-1133">Transmembrane helix</keyword>
<feature type="transmembrane region" description="Helical" evidence="6">
    <location>
        <begin position="28"/>
        <end position="49"/>
    </location>
</feature>
<keyword evidence="5 6" id="KW-0472">Membrane</keyword>
<organism evidence="8 9">
    <name type="scientific">Pseudacidovorax intermedius</name>
    <dbReference type="NCBI Taxonomy" id="433924"/>
    <lineage>
        <taxon>Bacteria</taxon>
        <taxon>Pseudomonadati</taxon>
        <taxon>Pseudomonadota</taxon>
        <taxon>Betaproteobacteria</taxon>
        <taxon>Burkholderiales</taxon>
        <taxon>Comamonadaceae</taxon>
        <taxon>Pseudacidovorax</taxon>
    </lineage>
</organism>
<feature type="transmembrane region" description="Helical" evidence="6">
    <location>
        <begin position="261"/>
        <end position="281"/>
    </location>
</feature>
<keyword evidence="9" id="KW-1185">Reference proteome</keyword>
<name>A0A370FNZ7_9BURK</name>
<evidence type="ECO:0000256" key="5">
    <source>
        <dbReference type="ARBA" id="ARBA00023136"/>
    </source>
</evidence>
<sequence length="410" mass="43314">MAPHRDLCPMSVFTRSLRREARRLAGQPWELAMVSWVPALAAALMWWIFSAGLPNRLPIGVLDEDHSAISRQIERFLEASPGLQVAERYADAAEMDRALVAGRVHAAVWLPRELSRDLKQGRAGQVVLLHNAQRGTHSSLIQRDVRTAVGTVSAGIELTARAKRGESAPAARAHLDPVRANTVALFNTSSNYEQFLGAALIPALLHIFAMTAGAWTLGRELRDHSLGEWLAPGAGANAGMAAGTGWGEAAAALAGKLLMPWLSLSMVGLLALLGLTLGRGWHPAGSLAWVGVALVLFLGLSVAMGAFLAALTRSLRTALSGTGFITAPAFAFGGVGFPLVAMPAAARAWALVLPYTHYARVQIEQLQMGAPLAYSMATPLWMAVAALALLAASAGLVGRAATAPESWGKR</sequence>
<dbReference type="InterPro" id="IPR051449">
    <property type="entry name" value="ABC-2_transporter_component"/>
</dbReference>
<dbReference type="InterPro" id="IPR013525">
    <property type="entry name" value="ABC2_TM"/>
</dbReference>
<evidence type="ECO:0000259" key="7">
    <source>
        <dbReference type="Pfam" id="PF12698"/>
    </source>
</evidence>
<evidence type="ECO:0000256" key="2">
    <source>
        <dbReference type="ARBA" id="ARBA00022475"/>
    </source>
</evidence>
<evidence type="ECO:0000313" key="8">
    <source>
        <dbReference type="EMBL" id="RDI29456.1"/>
    </source>
</evidence>
<feature type="transmembrane region" description="Helical" evidence="6">
    <location>
        <begin position="380"/>
        <end position="401"/>
    </location>
</feature>
<comment type="subcellular location">
    <subcellularLocation>
        <location evidence="1">Cell membrane</location>
        <topology evidence="1">Multi-pass membrane protein</topology>
    </subcellularLocation>
</comment>
<keyword evidence="2" id="KW-1003">Cell membrane</keyword>
<evidence type="ECO:0000256" key="4">
    <source>
        <dbReference type="ARBA" id="ARBA00022989"/>
    </source>
</evidence>
<feature type="transmembrane region" description="Helical" evidence="6">
    <location>
        <begin position="287"/>
        <end position="311"/>
    </location>
</feature>
<evidence type="ECO:0000256" key="1">
    <source>
        <dbReference type="ARBA" id="ARBA00004651"/>
    </source>
</evidence>
<proteinExistence type="predicted"/>
<feature type="domain" description="ABC-2 type transporter transmembrane" evidence="7">
    <location>
        <begin position="31"/>
        <end position="392"/>
    </location>
</feature>
<feature type="transmembrane region" description="Helical" evidence="6">
    <location>
        <begin position="195"/>
        <end position="217"/>
    </location>
</feature>
<evidence type="ECO:0000256" key="3">
    <source>
        <dbReference type="ARBA" id="ARBA00022692"/>
    </source>
</evidence>
<feature type="transmembrane region" description="Helical" evidence="6">
    <location>
        <begin position="323"/>
        <end position="346"/>
    </location>
</feature>
<comment type="caution">
    <text evidence="8">The sequence shown here is derived from an EMBL/GenBank/DDBJ whole genome shotgun (WGS) entry which is preliminary data.</text>
</comment>
<keyword evidence="3 6" id="KW-0812">Transmembrane</keyword>
<dbReference type="PANTHER" id="PTHR30294">
    <property type="entry name" value="MEMBRANE COMPONENT OF ABC TRANSPORTER YHHJ-RELATED"/>
    <property type="match status" value="1"/>
</dbReference>
<dbReference type="Proteomes" id="UP000255265">
    <property type="component" value="Unassembled WGS sequence"/>
</dbReference>
<dbReference type="GO" id="GO:0005886">
    <property type="term" value="C:plasma membrane"/>
    <property type="evidence" value="ECO:0007669"/>
    <property type="project" value="UniProtKB-SubCell"/>
</dbReference>
<dbReference type="STRING" id="433924.NS331_21645"/>